<dbReference type="PANTHER" id="PTHR43433:SF5">
    <property type="entry name" value="AB HYDROLASE-1 DOMAIN-CONTAINING PROTEIN"/>
    <property type="match status" value="1"/>
</dbReference>
<dbReference type="AlphaFoldDB" id="A0AB34K6B3"/>
<organism evidence="2 3">
    <name type="scientific">Prymnesium parvum</name>
    <name type="common">Toxic golden alga</name>
    <dbReference type="NCBI Taxonomy" id="97485"/>
    <lineage>
        <taxon>Eukaryota</taxon>
        <taxon>Haptista</taxon>
        <taxon>Haptophyta</taxon>
        <taxon>Prymnesiophyceae</taxon>
        <taxon>Prymnesiales</taxon>
        <taxon>Prymnesiaceae</taxon>
        <taxon>Prymnesium</taxon>
    </lineage>
</organism>
<dbReference type="InterPro" id="IPR050471">
    <property type="entry name" value="AB_hydrolase"/>
</dbReference>
<accession>A0AB34K6B3</accession>
<dbReference type="Proteomes" id="UP001515480">
    <property type="component" value="Unassembled WGS sequence"/>
</dbReference>
<evidence type="ECO:0000313" key="2">
    <source>
        <dbReference type="EMBL" id="KAL1527964.1"/>
    </source>
</evidence>
<dbReference type="SUPFAM" id="SSF53474">
    <property type="entry name" value="alpha/beta-Hydrolases"/>
    <property type="match status" value="1"/>
</dbReference>
<dbReference type="Pfam" id="PF00561">
    <property type="entry name" value="Abhydrolase_1"/>
    <property type="match status" value="1"/>
</dbReference>
<sequence>MTRLAWRRIVPKTPRPHATPLLLIHGFACGMDDWGTLPRALARRRAADVLTFDHRGVGASPAPPSGFTVDDMVADARAVLSAAGYARANVMGISLGGMVAQRFAATHAEATNALVLGCTTHGGGAAAPPSEGFTQLAAAWARAHEPNEAVELDAFVRMMLPAGGGGEPALLRRVKVAFRETHRSAAGLQAQLHAMGRFNSTRYLQEIDCPALVVTGDQDAVLPAANSRSLAERLPNCRLEVLQGAGHLFWTHRPAEVVDLLTLFLDECDHARVPSTGT</sequence>
<dbReference type="PANTHER" id="PTHR43433">
    <property type="entry name" value="HYDROLASE, ALPHA/BETA FOLD FAMILY PROTEIN"/>
    <property type="match status" value="1"/>
</dbReference>
<comment type="caution">
    <text evidence="2">The sequence shown here is derived from an EMBL/GenBank/DDBJ whole genome shotgun (WGS) entry which is preliminary data.</text>
</comment>
<gene>
    <name evidence="2" type="ORF">AB1Y20_009335</name>
</gene>
<dbReference type="GO" id="GO:0046503">
    <property type="term" value="P:glycerolipid catabolic process"/>
    <property type="evidence" value="ECO:0007669"/>
    <property type="project" value="TreeGrafter"/>
</dbReference>
<reference evidence="2 3" key="1">
    <citation type="journal article" date="2024" name="Science">
        <title>Giant polyketide synthase enzymes in the biosynthesis of giant marine polyether toxins.</title>
        <authorList>
            <person name="Fallon T.R."/>
            <person name="Shende V.V."/>
            <person name="Wierzbicki I.H."/>
            <person name="Pendleton A.L."/>
            <person name="Watervoot N.F."/>
            <person name="Auber R.P."/>
            <person name="Gonzalez D.J."/>
            <person name="Wisecaver J.H."/>
            <person name="Moore B.S."/>
        </authorList>
    </citation>
    <scope>NUCLEOTIDE SEQUENCE [LARGE SCALE GENOMIC DNA]</scope>
    <source>
        <strain evidence="2 3">12B1</strain>
    </source>
</reference>
<dbReference type="GO" id="GO:0004806">
    <property type="term" value="F:triacylglycerol lipase activity"/>
    <property type="evidence" value="ECO:0007669"/>
    <property type="project" value="TreeGrafter"/>
</dbReference>
<feature type="domain" description="AB hydrolase-1" evidence="1">
    <location>
        <begin position="20"/>
        <end position="248"/>
    </location>
</feature>
<dbReference type="InterPro" id="IPR000073">
    <property type="entry name" value="AB_hydrolase_1"/>
</dbReference>
<keyword evidence="3" id="KW-1185">Reference proteome</keyword>
<dbReference type="EMBL" id="JBGBPQ010000002">
    <property type="protein sequence ID" value="KAL1527964.1"/>
    <property type="molecule type" value="Genomic_DNA"/>
</dbReference>
<dbReference type="Gene3D" id="3.40.50.1820">
    <property type="entry name" value="alpha/beta hydrolase"/>
    <property type="match status" value="1"/>
</dbReference>
<evidence type="ECO:0000313" key="3">
    <source>
        <dbReference type="Proteomes" id="UP001515480"/>
    </source>
</evidence>
<evidence type="ECO:0000259" key="1">
    <source>
        <dbReference type="Pfam" id="PF00561"/>
    </source>
</evidence>
<proteinExistence type="predicted"/>
<protein>
    <recommendedName>
        <fullName evidence="1">AB hydrolase-1 domain-containing protein</fullName>
    </recommendedName>
</protein>
<dbReference type="InterPro" id="IPR029058">
    <property type="entry name" value="AB_hydrolase_fold"/>
</dbReference>
<name>A0AB34K6B3_PRYPA</name>